<evidence type="ECO:0000313" key="19">
    <source>
        <dbReference type="Proteomes" id="UP000033428"/>
    </source>
</evidence>
<dbReference type="Gene3D" id="3.60.110.10">
    <property type="entry name" value="Carbon-nitrogen hydrolase"/>
    <property type="match status" value="1"/>
</dbReference>
<evidence type="ECO:0000256" key="7">
    <source>
        <dbReference type="ARBA" id="ARBA00022642"/>
    </source>
</evidence>
<dbReference type="SUPFAM" id="SSF54675">
    <property type="entry name" value="Nicotinate/Quinolinate PRTase N-terminal domain-like"/>
    <property type="match status" value="2"/>
</dbReference>
<dbReference type="PANTHER" id="PTHR11098:SF1">
    <property type="entry name" value="NICOTINATE PHOSPHORIBOSYLTRANSFERASE"/>
    <property type="match status" value="1"/>
</dbReference>
<evidence type="ECO:0000256" key="12">
    <source>
        <dbReference type="ARBA" id="ARBA00048668"/>
    </source>
</evidence>
<dbReference type="Pfam" id="PF00857">
    <property type="entry name" value="Isochorismatase"/>
    <property type="match status" value="1"/>
</dbReference>
<dbReference type="EC" id="6.3.5.1" evidence="13"/>
<comment type="similarity">
    <text evidence="4">Belongs to the NAPRTase family.</text>
</comment>
<accession>A0A0F0CRQ3</accession>
<dbReference type="Pfam" id="PF00795">
    <property type="entry name" value="CN_hydrolase"/>
    <property type="match status" value="1"/>
</dbReference>
<comment type="caution">
    <text evidence="13">Lacks conserved residue(s) required for the propagation of feature annotation.</text>
</comment>
<dbReference type="InterPro" id="IPR014729">
    <property type="entry name" value="Rossmann-like_a/b/a_fold"/>
</dbReference>
<feature type="binding site" evidence="13">
    <location>
        <position position="1826"/>
    </location>
    <ligand>
        <name>ATP</name>
        <dbReference type="ChEBI" id="CHEBI:30616"/>
    </ligand>
</feature>
<dbReference type="Gene3D" id="3.20.20.70">
    <property type="entry name" value="Aldolase class I"/>
    <property type="match status" value="1"/>
</dbReference>
<dbReference type="Gene3D" id="3.90.79.10">
    <property type="entry name" value="Nucleoside Triphosphate Pyrophosphohydrolase"/>
    <property type="match status" value="1"/>
</dbReference>
<dbReference type="InterPro" id="IPR003694">
    <property type="entry name" value="NAD_synthase"/>
</dbReference>
<dbReference type="GO" id="GO:0008795">
    <property type="term" value="F:NAD+ synthase activity"/>
    <property type="evidence" value="ECO:0007669"/>
    <property type="project" value="UniProtKB-UniRule"/>
</dbReference>
<dbReference type="Pfam" id="PF17767">
    <property type="entry name" value="NAPRTase_N"/>
    <property type="match status" value="2"/>
</dbReference>
<evidence type="ECO:0000256" key="15">
    <source>
        <dbReference type="SAM" id="Phobius"/>
    </source>
</evidence>
<evidence type="ECO:0000256" key="1">
    <source>
        <dbReference type="ARBA" id="ARBA00004952"/>
    </source>
</evidence>
<feature type="active site" description="For glutaminase activity" evidence="13">
    <location>
        <position position="1513"/>
    </location>
</feature>
<evidence type="ECO:0000256" key="9">
    <source>
        <dbReference type="ARBA" id="ARBA00022741"/>
    </source>
</evidence>
<dbReference type="SUPFAM" id="SSF52402">
    <property type="entry name" value="Adenine nucleotide alpha hydrolases-like"/>
    <property type="match status" value="1"/>
</dbReference>
<organism evidence="18 19">
    <name type="scientific">Candidatus Omnitrophus magneticus</name>
    <dbReference type="NCBI Taxonomy" id="1609969"/>
    <lineage>
        <taxon>Bacteria</taxon>
        <taxon>Pseudomonadati</taxon>
        <taxon>Candidatus Omnitrophota</taxon>
        <taxon>Candidatus Omnitrophus</taxon>
    </lineage>
</organism>
<keyword evidence="15" id="KW-0472">Membrane</keyword>
<dbReference type="GO" id="GO:0034355">
    <property type="term" value="P:NAD+ biosynthetic process via the salvage pathway"/>
    <property type="evidence" value="ECO:0007669"/>
    <property type="project" value="TreeGrafter"/>
</dbReference>
<keyword evidence="15" id="KW-1133">Transmembrane helix</keyword>
<dbReference type="InterPro" id="IPR006405">
    <property type="entry name" value="Nic_PRibTrfase_pncB"/>
</dbReference>
<evidence type="ECO:0000259" key="16">
    <source>
        <dbReference type="PROSITE" id="PS50263"/>
    </source>
</evidence>
<evidence type="ECO:0000256" key="6">
    <source>
        <dbReference type="ARBA" id="ARBA00022598"/>
    </source>
</evidence>
<dbReference type="InterPro" id="IPR040727">
    <property type="entry name" value="NAPRTase_N"/>
</dbReference>
<dbReference type="InterPro" id="IPR003010">
    <property type="entry name" value="C-N_Hydrolase"/>
</dbReference>
<keyword evidence="8 18" id="KW-0808">Transferase</keyword>
<dbReference type="Gene3D" id="3.40.50.620">
    <property type="entry name" value="HUPs"/>
    <property type="match status" value="1"/>
</dbReference>
<gene>
    <name evidence="13" type="primary">nadE</name>
    <name evidence="18" type="ORF">OMAG_001987</name>
</gene>
<keyword evidence="18" id="KW-0328">Glycosyltransferase</keyword>
<keyword evidence="15" id="KW-0812">Transmembrane</keyword>
<dbReference type="PANTHER" id="PTHR11098">
    <property type="entry name" value="NICOTINATE PHOSPHORIBOSYLTRANSFERASE"/>
    <property type="match status" value="1"/>
</dbReference>
<dbReference type="InterPro" id="IPR007229">
    <property type="entry name" value="Nic_PRibTrfase-Fam"/>
</dbReference>
<evidence type="ECO:0000256" key="13">
    <source>
        <dbReference type="HAMAP-Rule" id="MF_02090"/>
    </source>
</evidence>
<feature type="binding site" evidence="13">
    <location>
        <position position="1519"/>
    </location>
    <ligand>
        <name>L-glutamine</name>
        <dbReference type="ChEBI" id="CHEBI:58359"/>
    </ligand>
</feature>
<dbReference type="SUPFAM" id="SSF52499">
    <property type="entry name" value="Isochorismatase-like hydrolases"/>
    <property type="match status" value="1"/>
</dbReference>
<dbReference type="UniPathway" id="UPA00253">
    <property type="reaction ID" value="UER00334"/>
</dbReference>
<evidence type="ECO:0000256" key="11">
    <source>
        <dbReference type="ARBA" id="ARBA00023027"/>
    </source>
</evidence>
<comment type="caution">
    <text evidence="18">The sequence shown here is derived from an EMBL/GenBank/DDBJ whole genome shotgun (WGS) entry which is preliminary data.</text>
</comment>
<protein>
    <recommendedName>
        <fullName evidence="13">Glutamine-dependent NAD(+) synthetase</fullName>
        <ecNumber evidence="13">6.3.5.1</ecNumber>
    </recommendedName>
    <alternativeName>
        <fullName evidence="13">NAD(+) synthase [glutamine-hydrolyzing]</fullName>
    </alternativeName>
</protein>
<sequence>MLLNLFFVKIKIGGNMKKFYNCVFFGVKKGLNIFIAGMFFISNLSYALSPSPGSNIPSTKTAMAAMTEERFITQHGSCPIDFTDDNNLFEDICVTIPQLKKAYTAFNEKKINKKSYDLFLPAAPHDGGYIVASGLEIALADIRERKFSTRYIEKIKQLNIFSEEFLNYLSNFVFKGDIDAVTEGTVISSGIPIMRIVANEIEIALLEGLIKNRINLATNIATKTSRIIQAANGEFADDKNFKRPRSVADFGLRRAQGKAADLASRSAIIGGASVTSNVKAASLYGLKSSGTMAHLFITSFSPEKEIDAFRTYAKAFPDSSIFLIDTYDTLEGARRAAIVAKEMEKENHKLAGVRLDSGDLVDLSKKVREILDNAGLFYVKIFASDDLDEYKITDLISRGAMIDAFGVGTNLITGGSQSSLKLELQPSFGENVFKITGKDGKVSRYIETPKNIRTLNVTLDEQIEELLVPYWRNGERVALENKVEEARDRTIKNLKALPDNVKLLKNAETIPLQEQVVINPETDALIIVDAQPTFMPGGGLPVTDGDKIMPQVSQLMNLFPKKNRFATRDLHPKGHISLASSYKEVESTPILTYDIVKSWTVNDNHLSPNAKFTLDELKDYLKTVGFQILWPDHGVEGTEESKLHSSIPDSDFEYVLIKGADPKTDSYSGFFDNRKNPTGLAKEIHDREFKRVFVVGLAMDYCVGWTAEGAREEGFQAIVIDDATKPVCFPEGNEVKMYNSFIEKEISLVSKSNSLVLANENTQTIKSIDTAKKFPHPIFTDKEERTALTEDMYHLTMGQALFKAGLHEKSAVFDYFYRTAPYERKNIIVSGLKNFIEELRYFKFTKENIEYLRGLGIFSEDYLKYLKNFEFHGNIDAMEEGSLAFPREPIIRVSGTMFETMIIETFILNIMNFNSLEATWADETRKKSPDKKLIEDGLSDAQGRSHKEATRSAYIGGIDGTTNLEAHTRFDVPLSLDEETELLSGDFITGGPKSSLGGVYKLALYDGKERIKLSDNPLKTSLPGLKKVFAILDEKGIAIKRVIASEDEDIISNDGEQIISLLKPIVQKGKIVYKIPSMEITRNHKENETSIYQNISQTELSEDLTKLQKELVARARQINNIDQKMHKPNTHIIARTYAPSEYGTRFNVPADKTAWEIEYPGYEPRDIVLNSVLNNDYSKNSGNKWADPADYSILLKDIEEGRREPLESFEGPIKVDKETNLPLNPIGRTGIKNRGQLGKYGPNRAADPIVTRINPDTGEYEILIIVRNDSGINALPGGMVERIKKENKVMLDTTLDTAVRELQEETNVFLDEIDISKAVSVYKGYVDDRRNTDNAWMETEAWHFHIEDSAKAMSMTPKASSDARKAMWVPIDKIKMSEQNPTHELMIERAKQRLEQKYSIGRDKLRVAMAQINAVVGDMRENKEKILDYIERAKKEDADVVIFPELTITGYAPEDLVYKGSFIKDNLRTLYSLAGEVWGITAIVGFIDIDSDGNRYNSAAIISDGKIKGIYKKHALPNYSIFDEKRYFTSGDNEEIYDIGGIPFGVHICEDLWVGDNTREESIYLKQAAKGAKILFNLSASPYYMNKLQVREDLLKKRVKQTGAFIVYTNLVGGQDEALYDGGSFITSPDGTIIAQAKRLEEDLVITDLDLTKTGSYDINKIKTTHIKRHNVTKPKKQIQPALEIKQPNEIEVMYKSLVLGTRDYIKKNGFKKVVIGISGGIDSALVAAIAVSAIGKENVLGISMPSRYNSTETQSDAKKLAETLGIEFKEIPIESVFSGYLDTLQKDPQFSALGMDTTEENLQARTRGNLLMAYSNKFGYLVLTTSNKSESAVGYATLYGDMAGGFAPINDVYKTKVFELSRYVNSHGKEIIPWDIITRPPSAELKEDQKDEDSLPPYDVLDQILQAYLERNESIAEMSLKWDSATVEKVVKMIDRNEYKRRQAPPGIKITPRNLGKDWRLPITNKYKDNSFGQIDTSISDIPEIKLTDNEKTSILETVNLFHSQRIEILLPQSMELTEPIKDSIERIKKINGNNNFSCKPYTERNLKIYLETKEKGVKRIIVTTNEFSQYIKNILNENPLLFQDERILNINLPAKYFDENEKTQYQARTIITAILARLFEKDASQSVEMFLKYMLLNAWNGNQEEVKKFMNNLGVTEQTASNEQIAKRVLYFLDKVVRCSEILEKEQRMMEKFLTYA</sequence>
<dbReference type="InterPro" id="IPR036526">
    <property type="entry name" value="C-N_Hydrolase_sf"/>
</dbReference>
<comment type="catalytic activity">
    <reaction evidence="12">
        <text>5-phospho-alpha-D-ribose 1-diphosphate + nicotinate + ATP + H2O = nicotinate beta-D-ribonucleotide + ADP + phosphate + diphosphate</text>
        <dbReference type="Rhea" id="RHEA:36163"/>
        <dbReference type="ChEBI" id="CHEBI:15377"/>
        <dbReference type="ChEBI" id="CHEBI:30616"/>
        <dbReference type="ChEBI" id="CHEBI:32544"/>
        <dbReference type="ChEBI" id="CHEBI:33019"/>
        <dbReference type="ChEBI" id="CHEBI:43474"/>
        <dbReference type="ChEBI" id="CHEBI:57502"/>
        <dbReference type="ChEBI" id="CHEBI:58017"/>
        <dbReference type="ChEBI" id="CHEBI:456216"/>
        <dbReference type="EC" id="6.3.4.21"/>
    </reaction>
</comment>
<comment type="catalytic activity">
    <reaction evidence="13">
        <text>deamido-NAD(+) + L-glutamine + ATP + H2O = L-glutamate + AMP + diphosphate + NAD(+) + H(+)</text>
        <dbReference type="Rhea" id="RHEA:24384"/>
        <dbReference type="ChEBI" id="CHEBI:15377"/>
        <dbReference type="ChEBI" id="CHEBI:15378"/>
        <dbReference type="ChEBI" id="CHEBI:29985"/>
        <dbReference type="ChEBI" id="CHEBI:30616"/>
        <dbReference type="ChEBI" id="CHEBI:33019"/>
        <dbReference type="ChEBI" id="CHEBI:57540"/>
        <dbReference type="ChEBI" id="CHEBI:58359"/>
        <dbReference type="ChEBI" id="CHEBI:58437"/>
        <dbReference type="ChEBI" id="CHEBI:456215"/>
        <dbReference type="EC" id="6.3.5.1"/>
    </reaction>
</comment>
<evidence type="ECO:0000256" key="8">
    <source>
        <dbReference type="ARBA" id="ARBA00022679"/>
    </source>
</evidence>
<dbReference type="InterPro" id="IPR013785">
    <property type="entry name" value="Aldolase_TIM"/>
</dbReference>
<dbReference type="CDD" id="cd00553">
    <property type="entry name" value="NAD_synthase"/>
    <property type="match status" value="1"/>
</dbReference>
<dbReference type="GO" id="GO:0016757">
    <property type="term" value="F:glycosyltransferase activity"/>
    <property type="evidence" value="ECO:0007669"/>
    <property type="project" value="UniProtKB-KW"/>
</dbReference>
<feature type="binding site" evidence="13">
    <location>
        <position position="1587"/>
    </location>
    <ligand>
        <name>L-glutamine</name>
        <dbReference type="ChEBI" id="CHEBI:58359"/>
    </ligand>
</feature>
<comment type="pathway">
    <text evidence="2 13">Cofactor biosynthesis; NAD(+) biosynthesis; NAD(+) from deamido-NAD(+) (L-Gln route): step 1/1.</text>
</comment>
<comment type="function">
    <text evidence="13">Catalyzes the ATP-dependent amidation of deamido-NAD to form NAD. Uses L-glutamine as a nitrogen source.</text>
</comment>
<dbReference type="InterPro" id="IPR041525">
    <property type="entry name" value="N/Namide_PRibTrfase"/>
</dbReference>
<dbReference type="GO" id="GO:0004516">
    <property type="term" value="F:nicotinate phosphoribosyltransferase activity"/>
    <property type="evidence" value="ECO:0007669"/>
    <property type="project" value="UniProtKB-EC"/>
</dbReference>
<evidence type="ECO:0000256" key="4">
    <source>
        <dbReference type="ARBA" id="ARBA00010897"/>
    </source>
</evidence>
<dbReference type="Gene3D" id="3.20.140.10">
    <property type="entry name" value="nicotinate phosphoribosyltransferase"/>
    <property type="match status" value="3"/>
</dbReference>
<dbReference type="SUPFAM" id="SSF55811">
    <property type="entry name" value="Nudix"/>
    <property type="match status" value="1"/>
</dbReference>
<dbReference type="Pfam" id="PF02540">
    <property type="entry name" value="NAD_synthase"/>
    <property type="match status" value="1"/>
</dbReference>
<feature type="binding site" evidence="13">
    <location>
        <position position="1802"/>
    </location>
    <ligand>
        <name>deamido-NAD(+)</name>
        <dbReference type="ChEBI" id="CHEBI:58437"/>
        <note>ligand shared between two neighboring subunits</note>
    </ligand>
</feature>
<keyword evidence="9 13" id="KW-0547">Nucleotide-binding</keyword>
<dbReference type="GO" id="GO:0003952">
    <property type="term" value="F:NAD+ synthase (glutamine-hydrolyzing) activity"/>
    <property type="evidence" value="ECO:0007669"/>
    <property type="project" value="UniProtKB-EC"/>
</dbReference>
<dbReference type="NCBIfam" id="NF010588">
    <property type="entry name" value="PRK13981.1"/>
    <property type="match status" value="1"/>
</dbReference>
<dbReference type="Proteomes" id="UP000033428">
    <property type="component" value="Unassembled WGS sequence"/>
</dbReference>
<evidence type="ECO:0000256" key="5">
    <source>
        <dbReference type="ARBA" id="ARBA00022553"/>
    </source>
</evidence>
<keyword evidence="6 13" id="KW-0436">Ligase</keyword>
<comment type="similarity">
    <text evidence="14">Belongs to the NAD synthetase family.</text>
</comment>
<dbReference type="InterPro" id="IPR022310">
    <property type="entry name" value="NAD/GMP_synthase"/>
</dbReference>
<evidence type="ECO:0000256" key="3">
    <source>
        <dbReference type="ARBA" id="ARBA00007145"/>
    </source>
</evidence>
<feature type="active site" description="Proton acceptor; for glutaminase activity" evidence="13">
    <location>
        <position position="1445"/>
    </location>
</feature>
<comment type="similarity">
    <text evidence="3 13">In the C-terminal section; belongs to the NAD synthetase family.</text>
</comment>
<dbReference type="GO" id="GO:0005829">
    <property type="term" value="C:cytosol"/>
    <property type="evidence" value="ECO:0007669"/>
    <property type="project" value="TreeGrafter"/>
</dbReference>
<proteinExistence type="inferred from homology"/>
<dbReference type="InterPro" id="IPR000086">
    <property type="entry name" value="NUDIX_hydrolase_dom"/>
</dbReference>
<dbReference type="InterPro" id="IPR036068">
    <property type="entry name" value="Nicotinate_pribotase-like_C"/>
</dbReference>
<dbReference type="EMBL" id="JYNY01000401">
    <property type="protein sequence ID" value="KJJ84130.1"/>
    <property type="molecule type" value="Genomic_DNA"/>
</dbReference>
<feature type="domain" description="Nudix hydrolase" evidence="17">
    <location>
        <begin position="1242"/>
        <end position="1391"/>
    </location>
</feature>
<dbReference type="PATRIC" id="fig|1609969.3.peg.2116"/>
<keyword evidence="11 13" id="KW-0520">NAD</keyword>
<reference evidence="18 19" key="1">
    <citation type="submission" date="2015-02" db="EMBL/GenBank/DDBJ databases">
        <title>Single-cell genomics of uncultivated deep-branching MTB reveals a conserved set of magnetosome genes.</title>
        <authorList>
            <person name="Kolinko S."/>
            <person name="Richter M."/>
            <person name="Glockner F.O."/>
            <person name="Brachmann A."/>
            <person name="Schuler D."/>
        </authorList>
    </citation>
    <scope>NUCLEOTIDE SEQUENCE [LARGE SCALE GENOMIC DNA]</scope>
    <source>
        <strain evidence="18">SKK-01</strain>
    </source>
</reference>
<dbReference type="CDD" id="cd07570">
    <property type="entry name" value="GAT_Gln-NAD-synth"/>
    <property type="match status" value="1"/>
</dbReference>
<feature type="domain" description="CN hydrolase" evidence="16">
    <location>
        <begin position="1405"/>
        <end position="1651"/>
    </location>
</feature>
<evidence type="ECO:0000313" key="18">
    <source>
        <dbReference type="EMBL" id="KJJ84130.1"/>
    </source>
</evidence>
<feature type="active site" description="Nucleophile; for glutaminase activity" evidence="13">
    <location>
        <position position="1549"/>
    </location>
</feature>
<dbReference type="NCBIfam" id="TIGR00552">
    <property type="entry name" value="nadE"/>
    <property type="match status" value="1"/>
</dbReference>
<dbReference type="InterPro" id="IPR000868">
    <property type="entry name" value="Isochorismatase-like_dom"/>
</dbReference>
<evidence type="ECO:0000256" key="2">
    <source>
        <dbReference type="ARBA" id="ARBA00005188"/>
    </source>
</evidence>
<dbReference type="HAMAP" id="MF_02090">
    <property type="entry name" value="NadE_glutamine_dep"/>
    <property type="match status" value="1"/>
</dbReference>
<keyword evidence="5" id="KW-0597">Phosphoprotein</keyword>
<comment type="pathway">
    <text evidence="1">Cofactor biosynthesis; NAD(+) biosynthesis; nicotinate D-ribonucleotide from nicotinate: step 1/1.</text>
</comment>
<keyword evidence="10 13" id="KW-0067">ATP-binding</keyword>
<dbReference type="Pfam" id="PF04095">
    <property type="entry name" value="NAPRTase"/>
    <property type="match status" value="1"/>
</dbReference>
<dbReference type="GO" id="GO:0004359">
    <property type="term" value="F:glutaminase activity"/>
    <property type="evidence" value="ECO:0007669"/>
    <property type="project" value="InterPro"/>
</dbReference>
<feature type="binding site" evidence="13">
    <location>
        <position position="1941"/>
    </location>
    <ligand>
        <name>deamido-NAD(+)</name>
        <dbReference type="ChEBI" id="CHEBI:58437"/>
        <note>ligand shared between two neighboring subunits</note>
    </ligand>
</feature>
<evidence type="ECO:0000259" key="17">
    <source>
        <dbReference type="PROSITE" id="PS51462"/>
    </source>
</evidence>
<dbReference type="SUPFAM" id="SSF56317">
    <property type="entry name" value="Carbon-nitrogen hydrolase"/>
    <property type="match status" value="1"/>
</dbReference>
<name>A0A0F0CRQ3_9BACT</name>
<evidence type="ECO:0000256" key="14">
    <source>
        <dbReference type="RuleBase" id="RU003811"/>
    </source>
</evidence>
<dbReference type="GO" id="GO:0005524">
    <property type="term" value="F:ATP binding"/>
    <property type="evidence" value="ECO:0007669"/>
    <property type="project" value="UniProtKB-UniRule"/>
</dbReference>
<feature type="binding site" evidence="13">
    <location>
        <position position="1831"/>
    </location>
    <ligand>
        <name>deamido-NAD(+)</name>
        <dbReference type="ChEBI" id="CHEBI:58437"/>
        <note>ligand shared between two neighboring subunits</note>
    </ligand>
</feature>
<dbReference type="PROSITE" id="PS50263">
    <property type="entry name" value="CN_HYDROLASE"/>
    <property type="match status" value="1"/>
</dbReference>
<dbReference type="Pfam" id="PF00293">
    <property type="entry name" value="NUDIX"/>
    <property type="match status" value="1"/>
</dbReference>
<dbReference type="PROSITE" id="PS51462">
    <property type="entry name" value="NUDIX"/>
    <property type="match status" value="1"/>
</dbReference>
<dbReference type="SUPFAM" id="SSF51690">
    <property type="entry name" value="Nicotinate/Quinolinate PRTase C-terminal domain-like"/>
    <property type="match status" value="3"/>
</dbReference>
<dbReference type="FunFam" id="3.40.50.620:FF:000106">
    <property type="entry name" value="Glutamine-dependent NAD(+) synthetase"/>
    <property type="match status" value="1"/>
</dbReference>
<evidence type="ECO:0000256" key="10">
    <source>
        <dbReference type="ARBA" id="ARBA00022840"/>
    </source>
</evidence>
<dbReference type="Gene3D" id="3.40.50.850">
    <property type="entry name" value="Isochorismatase-like"/>
    <property type="match status" value="1"/>
</dbReference>
<feature type="transmembrane region" description="Helical" evidence="15">
    <location>
        <begin position="20"/>
        <end position="41"/>
    </location>
</feature>
<dbReference type="InterPro" id="IPR014445">
    <property type="entry name" value="Gln-dep_NAD_synthase"/>
</dbReference>
<dbReference type="InterPro" id="IPR036380">
    <property type="entry name" value="Isochorismatase-like_sf"/>
</dbReference>
<feature type="binding site" evidence="13">
    <location>
        <begin position="1717"/>
        <end position="1724"/>
    </location>
    <ligand>
        <name>ATP</name>
        <dbReference type="ChEBI" id="CHEBI:30616"/>
    </ligand>
</feature>
<keyword evidence="19" id="KW-1185">Reference proteome</keyword>
<dbReference type="NCBIfam" id="TIGR01513">
    <property type="entry name" value="NAPRTase_put"/>
    <property type="match status" value="1"/>
</dbReference>
<feature type="binding site" evidence="13">
    <location>
        <position position="1581"/>
    </location>
    <ligand>
        <name>L-glutamine</name>
        <dbReference type="ChEBI" id="CHEBI:58359"/>
    </ligand>
</feature>
<keyword evidence="7" id="KW-0662">Pyridine nucleotide biosynthesis</keyword>
<dbReference type="InterPro" id="IPR015797">
    <property type="entry name" value="NUDIX_hydrolase-like_dom_sf"/>
</dbReference>
<dbReference type="NCBIfam" id="NF009131">
    <property type="entry name" value="PRK12484.1"/>
    <property type="match status" value="1"/>
</dbReference>
<dbReference type="Pfam" id="PF25969">
    <property type="entry name" value="NUDT9_N"/>
    <property type="match status" value="1"/>
</dbReference>